<dbReference type="SUPFAM" id="SSF55961">
    <property type="entry name" value="Bet v1-like"/>
    <property type="match status" value="2"/>
</dbReference>
<dbReference type="InterPro" id="IPR051213">
    <property type="entry name" value="START_lipid_transfer"/>
</dbReference>
<dbReference type="STRING" id="5288.A0A5C5G1D8"/>
<proteinExistence type="predicted"/>
<dbReference type="Pfam" id="PF01852">
    <property type="entry name" value="START"/>
    <property type="match status" value="2"/>
</dbReference>
<protein>
    <recommendedName>
        <fullName evidence="3">START domain-containing protein</fullName>
    </recommendedName>
</protein>
<feature type="compositionally biased region" description="Gly residues" evidence="1">
    <location>
        <begin position="742"/>
        <end position="755"/>
    </location>
</feature>
<feature type="region of interest" description="Disordered" evidence="1">
    <location>
        <begin position="719"/>
        <end position="755"/>
    </location>
</feature>
<evidence type="ECO:0000313" key="5">
    <source>
        <dbReference type="Proteomes" id="UP000311382"/>
    </source>
</evidence>
<name>A0A5C5G1D8_9BASI</name>
<dbReference type="EMBL" id="SOZI01000018">
    <property type="protein sequence ID" value="TNY22903.1"/>
    <property type="molecule type" value="Genomic_DNA"/>
</dbReference>
<dbReference type="GO" id="GO:0005737">
    <property type="term" value="C:cytoplasm"/>
    <property type="evidence" value="ECO:0007669"/>
    <property type="project" value="UniProtKB-ARBA"/>
</dbReference>
<keyword evidence="2" id="KW-0812">Transmembrane</keyword>
<dbReference type="InterPro" id="IPR023393">
    <property type="entry name" value="START-like_dom_sf"/>
</dbReference>
<feature type="region of interest" description="Disordered" evidence="1">
    <location>
        <begin position="305"/>
        <end position="358"/>
    </location>
</feature>
<dbReference type="OrthoDB" id="196858at2759"/>
<feature type="compositionally biased region" description="Acidic residues" evidence="1">
    <location>
        <begin position="30"/>
        <end position="39"/>
    </location>
</feature>
<dbReference type="PANTHER" id="PTHR19308">
    <property type="entry name" value="PHOSPHATIDYLCHOLINE TRANSFER PROTEIN"/>
    <property type="match status" value="1"/>
</dbReference>
<comment type="caution">
    <text evidence="4">The sequence shown here is derived from an EMBL/GenBank/DDBJ whole genome shotgun (WGS) entry which is preliminary data.</text>
</comment>
<accession>A0A5C5G1D8</accession>
<gene>
    <name evidence="4" type="ORF">DMC30DRAFT_360859</name>
</gene>
<keyword evidence="5" id="KW-1185">Reference proteome</keyword>
<evidence type="ECO:0000259" key="3">
    <source>
        <dbReference type="PROSITE" id="PS50848"/>
    </source>
</evidence>
<dbReference type="Proteomes" id="UP000311382">
    <property type="component" value="Unassembled WGS sequence"/>
</dbReference>
<evidence type="ECO:0000313" key="4">
    <source>
        <dbReference type="EMBL" id="TNY22903.1"/>
    </source>
</evidence>
<keyword evidence="2" id="KW-0472">Membrane</keyword>
<keyword evidence="2" id="KW-1133">Transmembrane helix</keyword>
<dbReference type="PROSITE" id="PS50848">
    <property type="entry name" value="START"/>
    <property type="match status" value="2"/>
</dbReference>
<feature type="region of interest" description="Disordered" evidence="1">
    <location>
        <begin position="1"/>
        <end position="90"/>
    </location>
</feature>
<dbReference type="PANTHER" id="PTHR19308:SF14">
    <property type="entry name" value="START DOMAIN-CONTAINING PROTEIN"/>
    <property type="match status" value="1"/>
</dbReference>
<feature type="compositionally biased region" description="Low complexity" evidence="1">
    <location>
        <begin position="349"/>
        <end position="358"/>
    </location>
</feature>
<feature type="compositionally biased region" description="Low complexity" evidence="1">
    <location>
        <begin position="1"/>
        <end position="18"/>
    </location>
</feature>
<feature type="transmembrane region" description="Helical" evidence="2">
    <location>
        <begin position="806"/>
        <end position="826"/>
    </location>
</feature>
<feature type="compositionally biased region" description="Polar residues" evidence="1">
    <location>
        <begin position="57"/>
        <end position="71"/>
    </location>
</feature>
<sequence>MVLSGLKSSRLSIKSSRSNKSEFEYGSEYGADEDYSADEDNVRRPCLPTPPVAETDPSPSLRSPCRSQSSDADFDDLGRRPSAVSDSSVASASSYVDAATRAMSKLQDLHSTPDSGWKLALRQKKTGCTVYATREKSYVSQGRSEKKGHYAPVFKGVLDIKGYPPTAVFAVMGTRKLWDDWYKEGSLVENLNDSTSLTYMCMKGIAGSSTRDLSLVEKVQGSPTGTICFATTSVVTPKVPRVAGRVRASIALNGWVLEPTDEGTKVSYYLHVNVRTFMPSFAATKYLARRPTVIARIDDYLKTHGAPPLVPHEPEAGSLVTDGDADRDAVMGGVPRRRRDSTSSKRSGRSVASGASGAAVGLPEHVAMDRDADSFGAVQTAAKLFRAMAGSVGGAGWRAAKDQEGTKVWMREKDGEQEGKALPVVKGEAEIERVTTEQVLGTLMNESARRIWDPRIEAVQIAELDNGFDQGVFVEANKGIFPSVKPFHHVVARGVEREDAADANGSIVLVSRSVDSSASGPKGSSSAKVDFSGYSLEPVGGNAVKLVRVSQLDIGSSASLNPATYKILTTELALAPRRVGAFIDSYGFAPHFLRWGSGPASLRGTSAPGDDVRAGKVTFSISGDGKGTMQDGRQVSWLAWSGRMYPRGIDLSLEPSEAATVSRVEMPDGNVLVQLEWSDKVRGEGGATLRLKRADGDGPEDVYLQGAFVDQTINASPGIGSSGAGGVAPSKRRQLDRRASSSGGGGSESQSGGGGAAALGAAGAAGLGAVAGAATAKGNAAGGTTTRSRSDGIPDNAMLILSKDLYFTQQQVLFMVAVIVAAYAWGKFA</sequence>
<feature type="domain" description="START" evidence="3">
    <location>
        <begin position="396"/>
        <end position="573"/>
    </location>
</feature>
<dbReference type="GO" id="GO:0008289">
    <property type="term" value="F:lipid binding"/>
    <property type="evidence" value="ECO:0007669"/>
    <property type="project" value="InterPro"/>
</dbReference>
<dbReference type="CDD" id="cd00177">
    <property type="entry name" value="START"/>
    <property type="match status" value="1"/>
</dbReference>
<organism evidence="4 5">
    <name type="scientific">Rhodotorula diobovata</name>
    <dbReference type="NCBI Taxonomy" id="5288"/>
    <lineage>
        <taxon>Eukaryota</taxon>
        <taxon>Fungi</taxon>
        <taxon>Dikarya</taxon>
        <taxon>Basidiomycota</taxon>
        <taxon>Pucciniomycotina</taxon>
        <taxon>Microbotryomycetes</taxon>
        <taxon>Sporidiobolales</taxon>
        <taxon>Sporidiobolaceae</taxon>
        <taxon>Rhodotorula</taxon>
    </lineage>
</organism>
<evidence type="ECO:0000256" key="2">
    <source>
        <dbReference type="SAM" id="Phobius"/>
    </source>
</evidence>
<feature type="domain" description="START" evidence="3">
    <location>
        <begin position="88"/>
        <end position="289"/>
    </location>
</feature>
<dbReference type="AlphaFoldDB" id="A0A5C5G1D8"/>
<dbReference type="Gene3D" id="3.30.530.20">
    <property type="match status" value="2"/>
</dbReference>
<dbReference type="InterPro" id="IPR002913">
    <property type="entry name" value="START_lipid-bd_dom"/>
</dbReference>
<evidence type="ECO:0000256" key="1">
    <source>
        <dbReference type="SAM" id="MobiDB-lite"/>
    </source>
</evidence>
<reference evidence="4 5" key="1">
    <citation type="submission" date="2019-03" db="EMBL/GenBank/DDBJ databases">
        <title>Rhodosporidium diobovatum UCD-FST 08-225 genome sequencing, assembly, and annotation.</title>
        <authorList>
            <person name="Fakankun I.U."/>
            <person name="Fristensky B."/>
            <person name="Levin D.B."/>
        </authorList>
    </citation>
    <scope>NUCLEOTIDE SEQUENCE [LARGE SCALE GENOMIC DNA]</scope>
    <source>
        <strain evidence="4 5">UCD-FST 08-225</strain>
    </source>
</reference>